<dbReference type="GO" id="GO:0006281">
    <property type="term" value="P:DNA repair"/>
    <property type="evidence" value="ECO:0007669"/>
    <property type="project" value="InterPro"/>
</dbReference>
<dbReference type="SUPFAM" id="SSF52113">
    <property type="entry name" value="BRCT domain"/>
    <property type="match status" value="1"/>
</dbReference>
<dbReference type="SUPFAM" id="SSF50249">
    <property type="entry name" value="Nucleic acid-binding proteins"/>
    <property type="match status" value="1"/>
</dbReference>
<dbReference type="Gene3D" id="3.40.50.10190">
    <property type="entry name" value="BRCT domain"/>
    <property type="match status" value="1"/>
</dbReference>
<proteinExistence type="predicted"/>
<dbReference type="GO" id="GO:0003911">
    <property type="term" value="F:DNA ligase (NAD+) activity"/>
    <property type="evidence" value="ECO:0007669"/>
    <property type="project" value="InterPro"/>
</dbReference>
<gene>
    <name evidence="5" type="ORF">UFOPK1726_00815</name>
</gene>
<keyword evidence="2" id="KW-0235">DNA replication</keyword>
<dbReference type="InterPro" id="IPR036420">
    <property type="entry name" value="BRCT_dom_sf"/>
</dbReference>
<dbReference type="InterPro" id="IPR004150">
    <property type="entry name" value="NAD_DNA_ligase_OB"/>
</dbReference>
<dbReference type="EMBL" id="CAEZTT010000091">
    <property type="protein sequence ID" value="CAB4579583.1"/>
    <property type="molecule type" value="Genomic_DNA"/>
</dbReference>
<reference evidence="5" key="1">
    <citation type="submission" date="2020-05" db="EMBL/GenBank/DDBJ databases">
        <authorList>
            <person name="Chiriac C."/>
            <person name="Salcher M."/>
            <person name="Ghai R."/>
            <person name="Kavagutti S V."/>
        </authorList>
    </citation>
    <scope>NUCLEOTIDE SEQUENCE</scope>
</reference>
<evidence type="ECO:0000256" key="2">
    <source>
        <dbReference type="ARBA" id="ARBA00022705"/>
    </source>
</evidence>
<protein>
    <submittedName>
        <fullName evidence="5">Unannotated protein</fullName>
    </submittedName>
</protein>
<dbReference type="PROSITE" id="PS50172">
    <property type="entry name" value="BRCT"/>
    <property type="match status" value="1"/>
</dbReference>
<dbReference type="InterPro" id="IPR012340">
    <property type="entry name" value="NA-bd_OB-fold"/>
</dbReference>
<dbReference type="Pfam" id="PF03120">
    <property type="entry name" value="OB_DNA_ligase"/>
    <property type="match status" value="1"/>
</dbReference>
<dbReference type="Gene3D" id="3.30.470.30">
    <property type="entry name" value="DNA ligase/mRNA capping enzyme"/>
    <property type="match status" value="1"/>
</dbReference>
<dbReference type="AlphaFoldDB" id="A0A6J6EXW8"/>
<evidence type="ECO:0000256" key="3">
    <source>
        <dbReference type="ARBA" id="ARBA00023027"/>
    </source>
</evidence>
<dbReference type="GO" id="GO:0006260">
    <property type="term" value="P:DNA replication"/>
    <property type="evidence" value="ECO:0007669"/>
    <property type="project" value="UniProtKB-KW"/>
</dbReference>
<sequence length="492" mass="54400">MGQDVSHIAKWINIPDEGIDDNYVVRGEFIIATKDFAKLGEKKPRFVICGLLNSKTVDAEYRERAKLLKFIGYEVIEPAMKVSDQFRWLRTRGFDTATHVEYGGRLTVDELSEILLRRRAETEYEIDGIIVAQDGIHPRNVGGNPDYAFAFKMDMEGVVTTVTDITWEISKDGYIKPTVQFEPIVIDGSTVRRATGYNANFIEKSGIGPGAIVKVIKSGDVIPKIVGVLHAVAPKMPDGVGWAYNDTGIDAVVTADTDDQLFRKMMHYINTMEIDALSEGLAGRLFHELNVRDVAGLYRLTESDLLTLAGFKTRLAAKVIAGIKKTLKDVRLSRLAAASGVFGRGFGEKRLAAVFSHLDLFEHRVSSPEELDRLVESVPGIGPEFSTGFGVKFAEFVDFMELLDITPSGEKKIAVKSDKMSGSIVLFTGFRDEKLADRVIELGGEIVSSMSGRVNLIVRKDSTVSNTKIDKAMRDGIRVITQEDLNSMLAHK</sequence>
<dbReference type="SUPFAM" id="SSF56091">
    <property type="entry name" value="DNA ligase/mRNA capping enzyme, catalytic domain"/>
    <property type="match status" value="1"/>
</dbReference>
<dbReference type="SUPFAM" id="SSF47781">
    <property type="entry name" value="RuvA domain 2-like"/>
    <property type="match status" value="1"/>
</dbReference>
<evidence type="ECO:0000313" key="5">
    <source>
        <dbReference type="EMBL" id="CAB4579583.1"/>
    </source>
</evidence>
<dbReference type="SMART" id="SM00532">
    <property type="entry name" value="LIGANc"/>
    <property type="match status" value="1"/>
</dbReference>
<dbReference type="Gene3D" id="1.10.150.20">
    <property type="entry name" value="5' to 3' exonuclease, C-terminal subdomain"/>
    <property type="match status" value="1"/>
</dbReference>
<dbReference type="InterPro" id="IPR001357">
    <property type="entry name" value="BRCT_dom"/>
</dbReference>
<name>A0A6J6EXW8_9ZZZZ</name>
<keyword evidence="3" id="KW-0520">NAD</keyword>
<evidence type="ECO:0000256" key="1">
    <source>
        <dbReference type="ARBA" id="ARBA00022598"/>
    </source>
</evidence>
<feature type="domain" description="BRCT" evidence="4">
    <location>
        <begin position="415"/>
        <end position="492"/>
    </location>
</feature>
<evidence type="ECO:0000259" key="4">
    <source>
        <dbReference type="PROSITE" id="PS50172"/>
    </source>
</evidence>
<dbReference type="InterPro" id="IPR010994">
    <property type="entry name" value="RuvA_2-like"/>
</dbReference>
<organism evidence="5">
    <name type="scientific">freshwater metagenome</name>
    <dbReference type="NCBI Taxonomy" id="449393"/>
    <lineage>
        <taxon>unclassified sequences</taxon>
        <taxon>metagenomes</taxon>
        <taxon>ecological metagenomes</taxon>
    </lineage>
</organism>
<dbReference type="InterPro" id="IPR013840">
    <property type="entry name" value="DNAligase_N"/>
</dbReference>
<keyword evidence="1" id="KW-0436">Ligase</keyword>
<dbReference type="Gene3D" id="2.40.50.140">
    <property type="entry name" value="Nucleic acid-binding proteins"/>
    <property type="match status" value="1"/>
</dbReference>
<accession>A0A6J6EXW8</accession>